<proteinExistence type="predicted"/>
<accession>A0A6P1Y457</accession>
<dbReference type="Proteomes" id="UP000464374">
    <property type="component" value="Chromosome"/>
</dbReference>
<dbReference type="KEGG" id="trz:GWP43_12150"/>
<dbReference type="Gene3D" id="3.40.30.10">
    <property type="entry name" value="Glutaredoxin"/>
    <property type="match status" value="1"/>
</dbReference>
<dbReference type="EMBL" id="CP048020">
    <property type="protein sequence ID" value="QHX44070.1"/>
    <property type="molecule type" value="Genomic_DNA"/>
</dbReference>
<gene>
    <name evidence="1" type="ORF">GWP43_12150</name>
</gene>
<dbReference type="AlphaFoldDB" id="A0A6P1Y457"/>
<name>A0A6P1Y457_9SPIR</name>
<dbReference type="SUPFAM" id="SSF52833">
    <property type="entry name" value="Thioredoxin-like"/>
    <property type="match status" value="1"/>
</dbReference>
<dbReference type="RefSeq" id="WP_162664367.1">
    <property type="nucleotide sequence ID" value="NZ_CP048020.1"/>
</dbReference>
<protein>
    <submittedName>
        <fullName evidence="1">(2Fe-2S) ferredoxin domain-containing protein</fullName>
    </submittedName>
</protein>
<organism evidence="1 2">
    <name type="scientific">Treponema vincentii</name>
    <dbReference type="NCBI Taxonomy" id="69710"/>
    <lineage>
        <taxon>Bacteria</taxon>
        <taxon>Pseudomonadati</taxon>
        <taxon>Spirochaetota</taxon>
        <taxon>Spirochaetia</taxon>
        <taxon>Spirochaetales</taxon>
        <taxon>Treponemataceae</taxon>
        <taxon>Treponema</taxon>
    </lineage>
</organism>
<dbReference type="CDD" id="cd02980">
    <property type="entry name" value="TRX_Fd_family"/>
    <property type="match status" value="1"/>
</dbReference>
<dbReference type="InterPro" id="IPR036249">
    <property type="entry name" value="Thioredoxin-like_sf"/>
</dbReference>
<evidence type="ECO:0000313" key="2">
    <source>
        <dbReference type="Proteomes" id="UP000464374"/>
    </source>
</evidence>
<sequence>MQKLTREMLHKLRDSLVNEIKIRQTADKIAYVIVGMGECGLQKGAKDVFTAISKKVNALGLRGSVAVIQADMESFWDRAPVVEVIMEGPKPVKYGRVTPETAQKIIESHIINKKTVTEYMLDAAEARENHV</sequence>
<evidence type="ECO:0000313" key="1">
    <source>
        <dbReference type="EMBL" id="QHX44070.1"/>
    </source>
</evidence>
<reference evidence="1 2" key="1">
    <citation type="submission" date="2020-01" db="EMBL/GenBank/DDBJ databases">
        <title>Complete genome sequence of a human oral phylogroup 1 Treponema sp. strain ATCC 700766, originally isolated from periodontitis dental plaque.</title>
        <authorList>
            <person name="Chan Y."/>
            <person name="Huo Y.-B."/>
            <person name="Yu X.-L."/>
            <person name="Zeng H."/>
            <person name="Leung W.-K."/>
            <person name="Watt R.M."/>
        </authorList>
    </citation>
    <scope>NUCLEOTIDE SEQUENCE [LARGE SCALE GENOMIC DNA]</scope>
    <source>
        <strain evidence="1 2">OMZ 804</strain>
    </source>
</reference>